<dbReference type="InterPro" id="IPR036873">
    <property type="entry name" value="Rhodanese-like_dom_sf"/>
</dbReference>
<dbReference type="InterPro" id="IPR001763">
    <property type="entry name" value="Rhodanese-like_dom"/>
</dbReference>
<dbReference type="PANTHER" id="PTHR44086">
    <property type="entry name" value="THIOSULFATE SULFURTRANSFERASE RDL2, MITOCHONDRIAL-RELATED"/>
    <property type="match status" value="1"/>
</dbReference>
<dbReference type="PANTHER" id="PTHR44086:SF10">
    <property type="entry name" value="THIOSULFATE SULFURTRANSFERASE_RHODANESE-LIKE DOMAIN-CONTAINING PROTEIN 3"/>
    <property type="match status" value="1"/>
</dbReference>
<dbReference type="CDD" id="cd00158">
    <property type="entry name" value="RHOD"/>
    <property type="match status" value="1"/>
</dbReference>
<dbReference type="Proteomes" id="UP000654345">
    <property type="component" value="Unassembled WGS sequence"/>
</dbReference>
<evidence type="ECO:0000313" key="2">
    <source>
        <dbReference type="EMBL" id="GHO53420.1"/>
    </source>
</evidence>
<name>A0ABQ3UL80_9CHLR</name>
<protein>
    <submittedName>
        <fullName evidence="2">Sulfurtransferase</fullName>
    </submittedName>
</protein>
<dbReference type="Gene3D" id="3.40.250.10">
    <property type="entry name" value="Rhodanese-like domain"/>
    <property type="match status" value="1"/>
</dbReference>
<organism evidence="2 3">
    <name type="scientific">Ktedonobacter robiniae</name>
    <dbReference type="NCBI Taxonomy" id="2778365"/>
    <lineage>
        <taxon>Bacteria</taxon>
        <taxon>Bacillati</taxon>
        <taxon>Chloroflexota</taxon>
        <taxon>Ktedonobacteria</taxon>
        <taxon>Ktedonobacterales</taxon>
        <taxon>Ktedonobacteraceae</taxon>
        <taxon>Ktedonobacter</taxon>
    </lineage>
</organism>
<accession>A0ABQ3UL80</accession>
<dbReference type="PROSITE" id="PS50206">
    <property type="entry name" value="RHODANESE_3"/>
    <property type="match status" value="1"/>
</dbReference>
<dbReference type="RefSeq" id="WP_201370252.1">
    <property type="nucleotide sequence ID" value="NZ_BNJG01000001.1"/>
</dbReference>
<dbReference type="SUPFAM" id="SSF52821">
    <property type="entry name" value="Rhodanese/Cell cycle control phosphatase"/>
    <property type="match status" value="1"/>
</dbReference>
<comment type="caution">
    <text evidence="2">The sequence shown here is derived from an EMBL/GenBank/DDBJ whole genome shotgun (WGS) entry which is preliminary data.</text>
</comment>
<keyword evidence="3" id="KW-1185">Reference proteome</keyword>
<feature type="domain" description="Rhodanese" evidence="1">
    <location>
        <begin position="22"/>
        <end position="115"/>
    </location>
</feature>
<dbReference type="EMBL" id="BNJG01000001">
    <property type="protein sequence ID" value="GHO53420.1"/>
    <property type="molecule type" value="Genomic_DNA"/>
</dbReference>
<reference evidence="2 3" key="1">
    <citation type="journal article" date="2021" name="Int. J. Syst. Evol. Microbiol.">
        <title>Reticulibacter mediterranei gen. nov., sp. nov., within the new family Reticulibacteraceae fam. nov., and Ktedonospora formicarum gen. nov., sp. nov., Ktedonobacter robiniae sp. nov., Dictyobacter formicarum sp. nov. and Dictyobacter arantiisoli sp. nov., belonging to the class Ktedonobacteria.</title>
        <authorList>
            <person name="Yabe S."/>
            <person name="Zheng Y."/>
            <person name="Wang C.M."/>
            <person name="Sakai Y."/>
            <person name="Abe K."/>
            <person name="Yokota A."/>
            <person name="Donadio S."/>
            <person name="Cavaletti L."/>
            <person name="Monciardini P."/>
        </authorList>
    </citation>
    <scope>NUCLEOTIDE SEQUENCE [LARGE SCALE GENOMIC DNA]</scope>
    <source>
        <strain evidence="2 3">SOSP1-30</strain>
    </source>
</reference>
<dbReference type="Pfam" id="PF00581">
    <property type="entry name" value="Rhodanese"/>
    <property type="match status" value="1"/>
</dbReference>
<proteinExistence type="predicted"/>
<dbReference type="SMART" id="SM00450">
    <property type="entry name" value="RHOD"/>
    <property type="match status" value="1"/>
</dbReference>
<evidence type="ECO:0000259" key="1">
    <source>
        <dbReference type="PROSITE" id="PS50206"/>
    </source>
</evidence>
<sequence>MYDEEEQLPYSEIDAEEAKLLIEAGAHVIDVRQLDEWNGGHITQATLVPIDGIYAFGKALAEQNLPKDEDVIFVCASGRRSASASEIARLLGFQKVYNLAHGMHGWMSYGFPATR</sequence>
<gene>
    <name evidence="2" type="ORF">KSB_18950</name>
</gene>
<evidence type="ECO:0000313" key="3">
    <source>
        <dbReference type="Proteomes" id="UP000654345"/>
    </source>
</evidence>